<dbReference type="eggNOG" id="ENOG502SCRR">
    <property type="taxonomic scope" value="Eukaryota"/>
</dbReference>
<proteinExistence type="predicted"/>
<gene>
    <name evidence="1" type="ORF">ANIA_03180</name>
</gene>
<protein>
    <recommendedName>
        <fullName evidence="3">YjgH family protein</fullName>
    </recommendedName>
</protein>
<dbReference type="Proteomes" id="UP000000560">
    <property type="component" value="Chromosome VI"/>
</dbReference>
<dbReference type="Pfam" id="PF01042">
    <property type="entry name" value="Ribonuc_L-PSP"/>
    <property type="match status" value="1"/>
</dbReference>
<dbReference type="EMBL" id="BN001306">
    <property type="protein sequence ID" value="CBF83247.1"/>
    <property type="molecule type" value="Genomic_DNA"/>
</dbReference>
<dbReference type="SMR" id="C8VID3"/>
<dbReference type="InParanoid" id="C8VID3"/>
<evidence type="ECO:0008006" key="3">
    <source>
        <dbReference type="Google" id="ProtNLM"/>
    </source>
</evidence>
<accession>C8VID3</accession>
<dbReference type="OrthoDB" id="5272500at2759"/>
<dbReference type="KEGG" id="ani:ANIA_03180"/>
<evidence type="ECO:0000313" key="1">
    <source>
        <dbReference type="EMBL" id="CBF83247.1"/>
    </source>
</evidence>
<dbReference type="SUPFAM" id="SSF55298">
    <property type="entry name" value="YjgF-like"/>
    <property type="match status" value="1"/>
</dbReference>
<evidence type="ECO:0000313" key="2">
    <source>
        <dbReference type="Proteomes" id="UP000000560"/>
    </source>
</evidence>
<dbReference type="HOGENOM" id="CLU_566230_0_0_1"/>
<dbReference type="Gene3D" id="3.30.1330.40">
    <property type="entry name" value="RutC-like"/>
    <property type="match status" value="1"/>
</dbReference>
<dbReference type="GeneID" id="2874054"/>
<organism evidence="1 2">
    <name type="scientific">Emericella nidulans (strain FGSC A4 / ATCC 38163 / CBS 112.46 / NRRL 194 / M139)</name>
    <name type="common">Aspergillus nidulans</name>
    <dbReference type="NCBI Taxonomy" id="227321"/>
    <lineage>
        <taxon>Eukaryota</taxon>
        <taxon>Fungi</taxon>
        <taxon>Dikarya</taxon>
        <taxon>Ascomycota</taxon>
        <taxon>Pezizomycotina</taxon>
        <taxon>Eurotiomycetes</taxon>
        <taxon>Eurotiomycetidae</taxon>
        <taxon>Eurotiales</taxon>
        <taxon>Aspergillaceae</taxon>
        <taxon>Aspergillus</taxon>
        <taxon>Aspergillus subgen. Nidulantes</taxon>
    </lineage>
</organism>
<reference evidence="2" key="2">
    <citation type="journal article" date="2009" name="Fungal Genet. Biol.">
        <title>The 2008 update of the Aspergillus nidulans genome annotation: a community effort.</title>
        <authorList>
            <person name="Wortman J.R."/>
            <person name="Gilsenan J.M."/>
            <person name="Joardar V."/>
            <person name="Deegan J."/>
            <person name="Clutterbuck J."/>
            <person name="Andersen M.R."/>
            <person name="Archer D."/>
            <person name="Bencina M."/>
            <person name="Braus G."/>
            <person name="Coutinho P."/>
            <person name="von Dohren H."/>
            <person name="Doonan J."/>
            <person name="Driessen A.J."/>
            <person name="Durek P."/>
            <person name="Espeso E."/>
            <person name="Fekete E."/>
            <person name="Flipphi M."/>
            <person name="Estrada C.G."/>
            <person name="Geysens S."/>
            <person name="Goldman G."/>
            <person name="de Groot P.W."/>
            <person name="Hansen K."/>
            <person name="Harris S.D."/>
            <person name="Heinekamp T."/>
            <person name="Helmstaedt K."/>
            <person name="Henrissat B."/>
            <person name="Hofmann G."/>
            <person name="Homan T."/>
            <person name="Horio T."/>
            <person name="Horiuchi H."/>
            <person name="James S."/>
            <person name="Jones M."/>
            <person name="Karaffa L."/>
            <person name="Karanyi Z."/>
            <person name="Kato M."/>
            <person name="Keller N."/>
            <person name="Kelly D.E."/>
            <person name="Kiel J.A."/>
            <person name="Kim J.M."/>
            <person name="van der Klei I.J."/>
            <person name="Klis F.M."/>
            <person name="Kovalchuk A."/>
            <person name="Krasevec N."/>
            <person name="Kubicek C.P."/>
            <person name="Liu B."/>
            <person name="Maccabe A."/>
            <person name="Meyer V."/>
            <person name="Mirabito P."/>
            <person name="Miskei M."/>
            <person name="Mos M."/>
            <person name="Mullins J."/>
            <person name="Nelson D.R."/>
            <person name="Nielsen J."/>
            <person name="Oakley B.R."/>
            <person name="Osmani S.A."/>
            <person name="Pakula T."/>
            <person name="Paszewski A."/>
            <person name="Paulsen I."/>
            <person name="Pilsyk S."/>
            <person name="Pocsi I."/>
            <person name="Punt P.J."/>
            <person name="Ram A.F."/>
            <person name="Ren Q."/>
            <person name="Robellet X."/>
            <person name="Robson G."/>
            <person name="Seiboth B."/>
            <person name="van Solingen P."/>
            <person name="Specht T."/>
            <person name="Sun J."/>
            <person name="Taheri-Talesh N."/>
            <person name="Takeshita N."/>
            <person name="Ussery D."/>
            <person name="vanKuyk P.A."/>
            <person name="Visser H."/>
            <person name="van de Vondervoort P.J."/>
            <person name="de Vries R.P."/>
            <person name="Walton J."/>
            <person name="Xiang X."/>
            <person name="Xiong Y."/>
            <person name="Zeng A.P."/>
            <person name="Brandt B.W."/>
            <person name="Cornell M.J."/>
            <person name="van den Hondel C.A."/>
            <person name="Visser J."/>
            <person name="Oliver S.G."/>
            <person name="Turner G."/>
        </authorList>
    </citation>
    <scope>GENOME REANNOTATION</scope>
    <source>
        <strain evidence="2">FGSC A4 / ATCC 38163 / CBS 112.46 / NRRL 194 / M139</strain>
    </source>
</reference>
<name>C8VID3_EMENI</name>
<reference evidence="2" key="1">
    <citation type="journal article" date="2005" name="Nature">
        <title>Sequencing of Aspergillus nidulans and comparative analysis with A. fumigatus and A. oryzae.</title>
        <authorList>
            <person name="Galagan J.E."/>
            <person name="Calvo S.E."/>
            <person name="Cuomo C."/>
            <person name="Ma L.J."/>
            <person name="Wortman J.R."/>
            <person name="Batzoglou S."/>
            <person name="Lee S.I."/>
            <person name="Basturkmen M."/>
            <person name="Spevak C.C."/>
            <person name="Clutterbuck J."/>
            <person name="Kapitonov V."/>
            <person name="Jurka J."/>
            <person name="Scazzocchio C."/>
            <person name="Farman M."/>
            <person name="Butler J."/>
            <person name="Purcell S."/>
            <person name="Harris S."/>
            <person name="Braus G.H."/>
            <person name="Draht O."/>
            <person name="Busch S."/>
            <person name="D'Enfert C."/>
            <person name="Bouchier C."/>
            <person name="Goldman G.H."/>
            <person name="Bell-Pedersen D."/>
            <person name="Griffiths-Jones S."/>
            <person name="Doonan J.H."/>
            <person name="Yu J."/>
            <person name="Vienken K."/>
            <person name="Pain A."/>
            <person name="Freitag M."/>
            <person name="Selker E.U."/>
            <person name="Archer D.B."/>
            <person name="Penalva M.A."/>
            <person name="Oakley B.R."/>
            <person name="Momany M."/>
            <person name="Tanaka T."/>
            <person name="Kumagai T."/>
            <person name="Asai K."/>
            <person name="Machida M."/>
            <person name="Nierman W.C."/>
            <person name="Denning D.W."/>
            <person name="Caddick M."/>
            <person name="Hynes M."/>
            <person name="Paoletti M."/>
            <person name="Fischer R."/>
            <person name="Miller B."/>
            <person name="Dyer P."/>
            <person name="Sachs M.S."/>
            <person name="Osmani S.A."/>
            <person name="Birren B.W."/>
        </authorList>
    </citation>
    <scope>NUCLEOTIDE SEQUENCE [LARGE SCALE GENOMIC DNA]</scope>
    <source>
        <strain evidence="2">FGSC A4 / ATCC 38163 / CBS 112.46 / NRRL 194 / M139</strain>
    </source>
</reference>
<dbReference type="RefSeq" id="XP_050468441.1">
    <property type="nucleotide sequence ID" value="XM_050612529.1"/>
</dbReference>
<dbReference type="InterPro" id="IPR035959">
    <property type="entry name" value="RutC-like_sf"/>
</dbReference>
<keyword evidence="2" id="KW-1185">Reference proteome</keyword>
<sequence>MSTPCPFRISRSASDKLARNEAFRAVRENLRRQELGSKAPSFCSSHRYSCSNDAQEAFRLHRDIIHTLLLPLFLLHNQASRAALSILPPHKGAEPERAFRGEARDAYAWLHCIFSEEHDWYLTERCPACIVLHVLQSEPTIRFVAVACLLSGDLLNPGLVNSNSNRRLPNFEFWLEALETAVCEDPFWGPGCWPDIEYRACSLIQGIQMLRLQCMQWLGFKGDRQSLQSTTQYKANFRFQRDLPQAQSAARPSDCLQLPLGSADDSKQRSKLAANRCFQSRADRPRRFHTRREVIKRYKIRWHESQHDSFREFLLVWTGINERTPIIESPHTVKLTIMASKSPPPTASAKQFYSTSSPFEERIGYYRAVRRGQHIFVSGTTSVDPASPAHAPQILFPNDARQQTRVALQEIIKAIQALGGKGAEDVVRVRMFVSQPEHCTAVGQGFTETLGRESRPGVGAAATMLVVRDGFVDERMLVEIEVDAMLDDTESETITLTQNK</sequence>
<dbReference type="PANTHER" id="PTHR43857:SF1">
    <property type="entry name" value="YJGH FAMILY PROTEIN"/>
    <property type="match status" value="1"/>
</dbReference>
<dbReference type="PANTHER" id="PTHR43857">
    <property type="entry name" value="BLR7761 PROTEIN"/>
    <property type="match status" value="1"/>
</dbReference>
<dbReference type="AlphaFoldDB" id="C8VID3"/>
<dbReference type="InterPro" id="IPR006175">
    <property type="entry name" value="YjgF/YER057c/UK114"/>
</dbReference>
<dbReference type="VEuPathDB" id="FungiDB:AN3180"/>
<dbReference type="CDD" id="cd06154">
    <property type="entry name" value="YjgF_YER057c_UK114_like_6"/>
    <property type="match status" value="1"/>
</dbReference>